<feature type="domain" description="Monopolin complex subunit Csm1/Pcs1 C-terminal" evidence="3">
    <location>
        <begin position="174"/>
        <end position="240"/>
    </location>
</feature>
<keyword evidence="1" id="KW-0175">Coiled coil</keyword>
<evidence type="ECO:0000256" key="2">
    <source>
        <dbReference type="SAM" id="MobiDB-lite"/>
    </source>
</evidence>
<accession>A0A1Y2BVS9</accession>
<keyword evidence="5" id="KW-1185">Reference proteome</keyword>
<feature type="compositionally biased region" description="Acidic residues" evidence="2">
    <location>
        <begin position="123"/>
        <end position="143"/>
    </location>
</feature>
<feature type="region of interest" description="Disordered" evidence="2">
    <location>
        <begin position="118"/>
        <end position="160"/>
    </location>
</feature>
<dbReference type="CDD" id="cd23787">
    <property type="entry name" value="RWD_CSM1"/>
    <property type="match status" value="1"/>
</dbReference>
<evidence type="ECO:0000313" key="5">
    <source>
        <dbReference type="Proteomes" id="UP000193642"/>
    </source>
</evidence>
<evidence type="ECO:0000256" key="1">
    <source>
        <dbReference type="SAM" id="Coils"/>
    </source>
</evidence>
<sequence length="257" mass="30197">MEVEKVTKERDILRKESEAQMWEVEHLEEVCDELEAEKDGVLEEVEKLSKMDEESEREKKALREQVNTLSAKLESLEKLSLEASERPAQPDRYAQRLERMVRMYEELSQFKILSVEEARAEIDSDDDEDEEDEETEEEVVSQDEIDRARRRSVRRQSGVGKGLTKVRMPRLEDVLEHRCEMKGTRGEIQFTLTMPKVQTETSSPNILYTLHVAKDDEGRVMEEDDEELPEYLSGEMTFPRERLIDFFRKTVGWLFSA</sequence>
<proteinExistence type="predicted"/>
<dbReference type="InterPro" id="IPR038608">
    <property type="entry name" value="Csm1/Pcs1_C_sf"/>
</dbReference>
<gene>
    <name evidence="4" type="ORF">BCR33DRAFT_720525</name>
</gene>
<dbReference type="AlphaFoldDB" id="A0A1Y2BVS9"/>
<organism evidence="4 5">
    <name type="scientific">Rhizoclosmatium globosum</name>
    <dbReference type="NCBI Taxonomy" id="329046"/>
    <lineage>
        <taxon>Eukaryota</taxon>
        <taxon>Fungi</taxon>
        <taxon>Fungi incertae sedis</taxon>
        <taxon>Chytridiomycota</taxon>
        <taxon>Chytridiomycota incertae sedis</taxon>
        <taxon>Chytridiomycetes</taxon>
        <taxon>Chytridiales</taxon>
        <taxon>Chytriomycetaceae</taxon>
        <taxon>Rhizoclosmatium</taxon>
    </lineage>
</organism>
<evidence type="ECO:0000313" key="4">
    <source>
        <dbReference type="EMBL" id="ORY38870.1"/>
    </source>
</evidence>
<feature type="coiled-coil region" evidence="1">
    <location>
        <begin position="17"/>
        <end position="86"/>
    </location>
</feature>
<protein>
    <recommendedName>
        <fullName evidence="3">Monopolin complex subunit Csm1/Pcs1 C-terminal domain-containing protein</fullName>
    </recommendedName>
</protein>
<evidence type="ECO:0000259" key="3">
    <source>
        <dbReference type="Pfam" id="PF12539"/>
    </source>
</evidence>
<name>A0A1Y2BVS9_9FUNG</name>
<dbReference type="Gene3D" id="3.90.1150.80">
    <property type="match status" value="1"/>
</dbReference>
<reference evidence="4 5" key="1">
    <citation type="submission" date="2016-07" db="EMBL/GenBank/DDBJ databases">
        <title>Pervasive Adenine N6-methylation of Active Genes in Fungi.</title>
        <authorList>
            <consortium name="DOE Joint Genome Institute"/>
            <person name="Mondo S.J."/>
            <person name="Dannebaum R.O."/>
            <person name="Kuo R.C."/>
            <person name="Labutti K."/>
            <person name="Haridas S."/>
            <person name="Kuo A."/>
            <person name="Salamov A."/>
            <person name="Ahrendt S.R."/>
            <person name="Lipzen A."/>
            <person name="Sullivan W."/>
            <person name="Andreopoulos W.B."/>
            <person name="Clum A."/>
            <person name="Lindquist E."/>
            <person name="Daum C."/>
            <person name="Ramamoorthy G.K."/>
            <person name="Gryganskyi A."/>
            <person name="Culley D."/>
            <person name="Magnuson J.K."/>
            <person name="James T.Y."/>
            <person name="O'Malley M.A."/>
            <person name="Stajich J.E."/>
            <person name="Spatafora J.W."/>
            <person name="Visel A."/>
            <person name="Grigoriev I.V."/>
        </authorList>
    </citation>
    <scope>NUCLEOTIDE SEQUENCE [LARGE SCALE GENOMIC DNA]</scope>
    <source>
        <strain evidence="4 5">JEL800</strain>
    </source>
</reference>
<dbReference type="Proteomes" id="UP000193642">
    <property type="component" value="Unassembled WGS sequence"/>
</dbReference>
<dbReference type="Pfam" id="PF12539">
    <property type="entry name" value="Csm1"/>
    <property type="match status" value="1"/>
</dbReference>
<dbReference type="EMBL" id="MCGO01000042">
    <property type="protein sequence ID" value="ORY38870.1"/>
    <property type="molecule type" value="Genomic_DNA"/>
</dbReference>
<comment type="caution">
    <text evidence="4">The sequence shown here is derived from an EMBL/GenBank/DDBJ whole genome shotgun (WGS) entry which is preliminary data.</text>
</comment>
<dbReference type="OrthoDB" id="2431049at2759"/>
<dbReference type="InterPro" id="IPR020981">
    <property type="entry name" value="Csm1/Pcs1_C"/>
</dbReference>